<keyword evidence="1" id="KW-0378">Hydrolase</keyword>
<dbReference type="STRING" id="37546.A0A1B0G1N4"/>
<dbReference type="FunFam" id="3.40.50.1000:FF:000245">
    <property type="entry name" value="4-nitrophenyl phosphatase"/>
    <property type="match status" value="1"/>
</dbReference>
<dbReference type="PANTHER" id="PTHR19288">
    <property type="entry name" value="4-NITROPHENYLPHOSPHATASE-RELATED"/>
    <property type="match status" value="1"/>
</dbReference>
<organism evidence="2 3">
    <name type="scientific">Glossina morsitans morsitans</name>
    <name type="common">Savannah tsetse fly</name>
    <dbReference type="NCBI Taxonomy" id="37546"/>
    <lineage>
        <taxon>Eukaryota</taxon>
        <taxon>Metazoa</taxon>
        <taxon>Ecdysozoa</taxon>
        <taxon>Arthropoda</taxon>
        <taxon>Hexapoda</taxon>
        <taxon>Insecta</taxon>
        <taxon>Pterygota</taxon>
        <taxon>Neoptera</taxon>
        <taxon>Endopterygota</taxon>
        <taxon>Diptera</taxon>
        <taxon>Brachycera</taxon>
        <taxon>Muscomorpha</taxon>
        <taxon>Hippoboscoidea</taxon>
        <taxon>Glossinidae</taxon>
        <taxon>Glossina</taxon>
    </lineage>
</organism>
<dbReference type="NCBIfam" id="TIGR01452">
    <property type="entry name" value="PGP_euk"/>
    <property type="match status" value="3"/>
</dbReference>
<reference evidence="2" key="1">
    <citation type="submission" date="2020-05" db="UniProtKB">
        <authorList>
            <consortium name="EnsemblMetazoa"/>
        </authorList>
    </citation>
    <scope>IDENTIFICATION</scope>
    <source>
        <strain evidence="2">Yale</strain>
    </source>
</reference>
<proteinExistence type="predicted"/>
<dbReference type="EMBL" id="CCAG010008063">
    <property type="status" value="NOT_ANNOTATED_CDS"/>
    <property type="molecule type" value="Genomic_DNA"/>
</dbReference>
<dbReference type="NCBIfam" id="TIGR01460">
    <property type="entry name" value="HAD-SF-IIA"/>
    <property type="match status" value="3"/>
</dbReference>
<dbReference type="Pfam" id="PF13344">
    <property type="entry name" value="Hydrolase_6"/>
    <property type="match status" value="4"/>
</dbReference>
<dbReference type="InterPro" id="IPR023214">
    <property type="entry name" value="HAD_sf"/>
</dbReference>
<accession>A0A1B0G1N4</accession>
<dbReference type="Gene3D" id="3.40.50.1000">
    <property type="entry name" value="HAD superfamily/HAD-like"/>
    <property type="match status" value="8"/>
</dbReference>
<dbReference type="SFLD" id="SFLDG01139">
    <property type="entry name" value="C2.A:_Pyridoxal_Phosphate_Phos"/>
    <property type="match status" value="1"/>
</dbReference>
<dbReference type="InterPro" id="IPR006349">
    <property type="entry name" value="PGP_euk"/>
</dbReference>
<dbReference type="SFLD" id="SFLDF00039">
    <property type="entry name" value="phosphoglycolate_phosphatase_2"/>
    <property type="match status" value="1"/>
</dbReference>
<dbReference type="EnsemblMetazoa" id="GMOY007195-RA">
    <property type="protein sequence ID" value="GMOY007195-PA"/>
    <property type="gene ID" value="GMOY007195"/>
</dbReference>
<dbReference type="AlphaFoldDB" id="A0A1B0G1N4"/>
<dbReference type="SUPFAM" id="SSF56784">
    <property type="entry name" value="HAD-like"/>
    <property type="match status" value="4"/>
</dbReference>
<dbReference type="GO" id="GO:0016791">
    <property type="term" value="F:phosphatase activity"/>
    <property type="evidence" value="ECO:0007669"/>
    <property type="project" value="InterPro"/>
</dbReference>
<dbReference type="InterPro" id="IPR036412">
    <property type="entry name" value="HAD-like_sf"/>
</dbReference>
<dbReference type="Pfam" id="PF13242">
    <property type="entry name" value="Hydrolase_like"/>
    <property type="match status" value="3"/>
</dbReference>
<evidence type="ECO:0008006" key="4">
    <source>
        <dbReference type="Google" id="ProtNLM"/>
    </source>
</evidence>
<dbReference type="GO" id="GO:0005737">
    <property type="term" value="C:cytoplasm"/>
    <property type="evidence" value="ECO:0007669"/>
    <property type="project" value="TreeGrafter"/>
</dbReference>
<dbReference type="SFLD" id="SFLDS00003">
    <property type="entry name" value="Haloacid_Dehalogenase"/>
    <property type="match status" value="1"/>
</dbReference>
<evidence type="ECO:0000256" key="1">
    <source>
        <dbReference type="ARBA" id="ARBA00022801"/>
    </source>
</evidence>
<name>A0A1B0G1N4_GLOMM</name>
<dbReference type="PANTHER" id="PTHR19288:SF93">
    <property type="entry name" value="FI11325P-RELATED"/>
    <property type="match status" value="1"/>
</dbReference>
<evidence type="ECO:0000313" key="2">
    <source>
        <dbReference type="EnsemblMetazoa" id="GMOY007195-PA"/>
    </source>
</evidence>
<dbReference type="VEuPathDB" id="VectorBase:GMOY007195"/>
<dbReference type="InterPro" id="IPR006357">
    <property type="entry name" value="HAD-SF_hydro_IIA"/>
</dbReference>
<keyword evidence="3" id="KW-1185">Reference proteome</keyword>
<dbReference type="Proteomes" id="UP000092444">
    <property type="component" value="Unassembled WGS sequence"/>
</dbReference>
<sequence length="1111" mass="123595">MFTRSATVLLEENAGKLVNWLNSFDAVLTDCDGVLWVYGDVIDGSVEVMNRFKEMGKKIFFCTNNSAKTRKELLVKAQQMGFNVTENEIISTAHSTATYLKQRDFNKNVYVIGSEGITKELDAFNIKHNTVGPDHMTGNLADYLSTRFKLENNVGAVVVGFDEHFSFPKIAKAASYLNDPDCLFIATNTDERFPMPSMVIPGTGSLVRCIETCAERQALVIGKPNVSICAHLIDDGTIKPERTLMIGDRCNTDILLGYNCGFQTLLVGTGVHTLESVRRWQTSNDDELLKLVPDSCTDLTKLPKAQARAFINSLEAVISDGDGVLWLNDRAIAGSPEAFNALTSRGKKTFICTNNSTRTRMSLMEKACGMGFKVTVDNIISSSHALAQYLKDMGFDKLVYVIGREGLIQELAAVGIKYLEIGSDDMKGTVKDMMNTIDLNDNVGAVVVGFDEYFSFPKLTKACSYLMKPDCLLLATNTDERYPAGEMILPATGCFVRAIEACAERPAKVMGKPNKEFCAALLKNGLIKPQTTLMVGDRGNTDVLFGYNCGFYTLFVGSGTNSLQDIEKWRHSTDQELHKQTIRRFFSKNLQKYKQSCTQLLKLDKKEARDIIDTMETILCDADGEELPVSVHPHSPRIFNCLRERGKKCYICTNNSTRSRDAIFKKASQYGFQINIENILTSAHTLAHYLKDLKFFKTVYIIGKEGIAQELDAVDIKHTKTGPDILNCSLKEYIENIRLESDVGAVVVGFDDHISLPKLMKALHYLEKGEQCLFLATNTDETYPGMGVTCPGSGVIVRSVEFGAKRTATIIGKPSAYLCSSLMKSGELQPETTLMIGVLWYDDQQIPRTSETVNALVEQGKDVYFVTNNSTKTRHELWLKARAMNFSINESNIISPTYSVASYLKAHLLEGKAYVIGGEALAKELTAMDIEFFGPGPDFIERSLADTVEMVDKETSEGNIQAVIVGFDEHFSYKKMLRACNFLHNNETCIFLATNDNAVVKYPHRSIPDTGALVAAVETCVERKALIMGKPNRAVADKLINEGLINPERTLMIGDCVKTDVVFGKHCGFSTLLVGTGRYQWKHVEKFLEMKLFQYVPDFYIPSLGDFKQYL</sequence>
<protein>
    <recommendedName>
        <fullName evidence="4">Phosphoglycolate phosphatase</fullName>
    </recommendedName>
</protein>
<evidence type="ECO:0000313" key="3">
    <source>
        <dbReference type="Proteomes" id="UP000092444"/>
    </source>
</evidence>